<proteinExistence type="predicted"/>
<sequence>MNIQLLNFRKKNKNQKGPLSELVEELKHIKDEISKLKSQQQAILIEVKDMSSSLAEMKQNHSKDIGDLFCYDEILLVPVVTNMECLCVNSSEEKAQKALKNYGREVALRHQYFNVIQEMKDNISVCYRVRSLLQNDISRVK</sequence>
<evidence type="ECO:0000313" key="1">
    <source>
        <dbReference type="EMBL" id="ETO03297.1"/>
    </source>
</evidence>
<dbReference type="AlphaFoldDB" id="X6LQ78"/>
<name>X6LQ78_RETFI</name>
<dbReference type="EMBL" id="ASPP01033718">
    <property type="protein sequence ID" value="ETO03297.1"/>
    <property type="molecule type" value="Genomic_DNA"/>
</dbReference>
<organism evidence="1 2">
    <name type="scientific">Reticulomyxa filosa</name>
    <dbReference type="NCBI Taxonomy" id="46433"/>
    <lineage>
        <taxon>Eukaryota</taxon>
        <taxon>Sar</taxon>
        <taxon>Rhizaria</taxon>
        <taxon>Retaria</taxon>
        <taxon>Foraminifera</taxon>
        <taxon>Monothalamids</taxon>
        <taxon>Reticulomyxidae</taxon>
        <taxon>Reticulomyxa</taxon>
    </lineage>
</organism>
<comment type="caution">
    <text evidence="1">The sequence shown here is derived from an EMBL/GenBank/DDBJ whole genome shotgun (WGS) entry which is preliminary data.</text>
</comment>
<reference evidence="1 2" key="1">
    <citation type="journal article" date="2013" name="Curr. Biol.">
        <title>The Genome of the Foraminiferan Reticulomyxa filosa.</title>
        <authorList>
            <person name="Glockner G."/>
            <person name="Hulsmann N."/>
            <person name="Schleicher M."/>
            <person name="Noegel A.A."/>
            <person name="Eichinger L."/>
            <person name="Gallinger C."/>
            <person name="Pawlowski J."/>
            <person name="Sierra R."/>
            <person name="Euteneuer U."/>
            <person name="Pillet L."/>
            <person name="Moustafa A."/>
            <person name="Platzer M."/>
            <person name="Groth M."/>
            <person name="Szafranski K."/>
            <person name="Schliwa M."/>
        </authorList>
    </citation>
    <scope>NUCLEOTIDE SEQUENCE [LARGE SCALE GENOMIC DNA]</scope>
</reference>
<keyword evidence="2" id="KW-1185">Reference proteome</keyword>
<protein>
    <submittedName>
        <fullName evidence="1">Uncharacterized protein</fullName>
    </submittedName>
</protein>
<evidence type="ECO:0000313" key="2">
    <source>
        <dbReference type="Proteomes" id="UP000023152"/>
    </source>
</evidence>
<dbReference type="OrthoDB" id="3176171at2759"/>
<gene>
    <name evidence="1" type="ORF">RFI_34113</name>
</gene>
<dbReference type="Proteomes" id="UP000023152">
    <property type="component" value="Unassembled WGS sequence"/>
</dbReference>
<accession>X6LQ78</accession>